<organism evidence="1 2">
    <name type="scientific">Candidatus Wildermuthbacteria bacterium RIFCSPHIGHO2_02_FULL_47_12</name>
    <dbReference type="NCBI Taxonomy" id="1802451"/>
    <lineage>
        <taxon>Bacteria</taxon>
        <taxon>Candidatus Wildermuthiibacteriota</taxon>
    </lineage>
</organism>
<accession>A0A1G2R4W5</accession>
<gene>
    <name evidence="1" type="ORF">A3C82_02635</name>
</gene>
<name>A0A1G2R4W5_9BACT</name>
<protein>
    <recommendedName>
        <fullName evidence="3">KOW domain-containing protein</fullName>
    </recommendedName>
</protein>
<dbReference type="Proteomes" id="UP000176901">
    <property type="component" value="Unassembled WGS sequence"/>
</dbReference>
<evidence type="ECO:0000313" key="1">
    <source>
        <dbReference type="EMBL" id="OHA67121.1"/>
    </source>
</evidence>
<comment type="caution">
    <text evidence="1">The sequence shown here is derived from an EMBL/GenBank/DDBJ whole genome shotgun (WGS) entry which is preliminary data.</text>
</comment>
<evidence type="ECO:0008006" key="3">
    <source>
        <dbReference type="Google" id="ProtNLM"/>
    </source>
</evidence>
<reference evidence="1 2" key="1">
    <citation type="journal article" date="2016" name="Nat. Commun.">
        <title>Thousands of microbial genomes shed light on interconnected biogeochemical processes in an aquifer system.</title>
        <authorList>
            <person name="Anantharaman K."/>
            <person name="Brown C.T."/>
            <person name="Hug L.A."/>
            <person name="Sharon I."/>
            <person name="Castelle C.J."/>
            <person name="Probst A.J."/>
            <person name="Thomas B.C."/>
            <person name="Singh A."/>
            <person name="Wilkins M.J."/>
            <person name="Karaoz U."/>
            <person name="Brodie E.L."/>
            <person name="Williams K.H."/>
            <person name="Hubbard S.S."/>
            <person name="Banfield J.F."/>
        </authorList>
    </citation>
    <scope>NUCLEOTIDE SEQUENCE [LARGE SCALE GENOMIC DNA]</scope>
</reference>
<dbReference type="AlphaFoldDB" id="A0A1G2R4W5"/>
<evidence type="ECO:0000313" key="2">
    <source>
        <dbReference type="Proteomes" id="UP000176901"/>
    </source>
</evidence>
<sequence>MKPETRVRIVAGPYAGKIGVLIGEGPRGVSVKPDGSSTILPIPTNGKEPVVIELLSEGAGK</sequence>
<dbReference type="EMBL" id="MHTW01000018">
    <property type="protein sequence ID" value="OHA67121.1"/>
    <property type="molecule type" value="Genomic_DNA"/>
</dbReference>
<proteinExistence type="predicted"/>